<dbReference type="OrthoDB" id="206201at2759"/>
<evidence type="ECO:0000256" key="2">
    <source>
        <dbReference type="ARBA" id="ARBA00022670"/>
    </source>
</evidence>
<proteinExistence type="inferred from homology"/>
<reference evidence="8 9" key="1">
    <citation type="submission" date="2011-02" db="EMBL/GenBank/DDBJ databases">
        <title>The Genome Sequence of Sphaeroforma arctica JP610.</title>
        <authorList>
            <consortium name="The Broad Institute Genome Sequencing Platform"/>
            <person name="Russ C."/>
            <person name="Cuomo C."/>
            <person name="Young S.K."/>
            <person name="Zeng Q."/>
            <person name="Gargeya S."/>
            <person name="Alvarado L."/>
            <person name="Berlin A."/>
            <person name="Chapman S.B."/>
            <person name="Chen Z."/>
            <person name="Freedman E."/>
            <person name="Gellesch M."/>
            <person name="Goldberg J."/>
            <person name="Griggs A."/>
            <person name="Gujja S."/>
            <person name="Heilman E."/>
            <person name="Heiman D."/>
            <person name="Howarth C."/>
            <person name="Mehta T."/>
            <person name="Neiman D."/>
            <person name="Pearson M."/>
            <person name="Roberts A."/>
            <person name="Saif S."/>
            <person name="Shea T."/>
            <person name="Shenoy N."/>
            <person name="Sisk P."/>
            <person name="Stolte C."/>
            <person name="Sykes S."/>
            <person name="White J."/>
            <person name="Yandava C."/>
            <person name="Burger G."/>
            <person name="Gray M.W."/>
            <person name="Holland P.W.H."/>
            <person name="King N."/>
            <person name="Lang F.B.F."/>
            <person name="Roger A.J."/>
            <person name="Ruiz-Trillo I."/>
            <person name="Haas B."/>
            <person name="Nusbaum C."/>
            <person name="Birren B."/>
        </authorList>
    </citation>
    <scope>NUCLEOTIDE SEQUENCE [LARGE SCALE GENOMIC DNA]</scope>
    <source>
        <strain evidence="8 9">JP610</strain>
    </source>
</reference>
<feature type="domain" description="Peptidase S8/S53" evidence="7">
    <location>
        <begin position="185"/>
        <end position="377"/>
    </location>
</feature>
<keyword evidence="3" id="KW-0378">Hydrolase</keyword>
<evidence type="ECO:0000256" key="4">
    <source>
        <dbReference type="ARBA" id="ARBA00022825"/>
    </source>
</evidence>
<protein>
    <recommendedName>
        <fullName evidence="7">Peptidase S8/S53 domain-containing protein</fullName>
    </recommendedName>
</protein>
<dbReference type="InterPro" id="IPR050131">
    <property type="entry name" value="Peptidase_S8_subtilisin-like"/>
</dbReference>
<dbReference type="SUPFAM" id="SSF52743">
    <property type="entry name" value="Subtilisin-like"/>
    <property type="match status" value="1"/>
</dbReference>
<evidence type="ECO:0000256" key="5">
    <source>
        <dbReference type="PROSITE-ProRule" id="PRU01240"/>
    </source>
</evidence>
<evidence type="ECO:0000256" key="3">
    <source>
        <dbReference type="ARBA" id="ARBA00022801"/>
    </source>
</evidence>
<dbReference type="GeneID" id="25910630"/>
<dbReference type="STRING" id="667725.A0A0L0FKU5"/>
<keyword evidence="9" id="KW-1185">Reference proteome</keyword>
<comment type="similarity">
    <text evidence="1 5">Belongs to the peptidase S8 family.</text>
</comment>
<keyword evidence="2" id="KW-0645">Protease</keyword>
<dbReference type="EMBL" id="KQ242739">
    <property type="protein sequence ID" value="KNC77412.1"/>
    <property type="molecule type" value="Genomic_DNA"/>
</dbReference>
<evidence type="ECO:0000256" key="1">
    <source>
        <dbReference type="ARBA" id="ARBA00011073"/>
    </source>
</evidence>
<dbReference type="PANTHER" id="PTHR43806">
    <property type="entry name" value="PEPTIDASE S8"/>
    <property type="match status" value="1"/>
</dbReference>
<gene>
    <name evidence="8" type="ORF">SARC_10126</name>
</gene>
<dbReference type="PROSITE" id="PS51892">
    <property type="entry name" value="SUBTILASE"/>
    <property type="match status" value="1"/>
</dbReference>
<dbReference type="Proteomes" id="UP000054560">
    <property type="component" value="Unassembled WGS sequence"/>
</dbReference>
<evidence type="ECO:0000256" key="6">
    <source>
        <dbReference type="SAM" id="SignalP"/>
    </source>
</evidence>
<feature type="signal peptide" evidence="6">
    <location>
        <begin position="1"/>
        <end position="19"/>
    </location>
</feature>
<dbReference type="PRINTS" id="PR00723">
    <property type="entry name" value="SUBTILISIN"/>
</dbReference>
<accession>A0A0L0FKU5</accession>
<dbReference type="InterPro" id="IPR022398">
    <property type="entry name" value="Peptidase_S8_His-AS"/>
</dbReference>
<dbReference type="eggNOG" id="KOG1153">
    <property type="taxonomic scope" value="Eukaryota"/>
</dbReference>
<sequence>MRFISACIISLLLLGETTAQPSPIKNTRSRMVHSSVEDTHVYIIKTAKQLARSLETPQQRIDTIAERVKYEVLLKLLTEGNISGRSNPEMVVTVSHTMPRLGFFMLRVDEKHFDVVDAICDYMLTDGDVEMCERDWPAELQSSRPIVRDASEWAKWGLDRIDQAEEVNKNTDPGTKDVLAVNGVGDGVRVYVCDTGIRYTHDEFSVKPGRKAVNAEYGFDTFGGDGFDNYGHGTQVASVVGGYAYGVAPLATLVSVKVMDDEGNGDWSNVIAGLEFVMEDCDGRNCLVSLSLAAGPLPADYPPTATERAIQDLYEANILSLVATGNNADEAWKYTPGRSEVALTVGGINEDDDLASQSNFGQGIDIYAPGYNIKSAWAGADTRLVTGAGM</sequence>
<evidence type="ECO:0000259" key="7">
    <source>
        <dbReference type="Pfam" id="PF00082"/>
    </source>
</evidence>
<dbReference type="GO" id="GO:0004252">
    <property type="term" value="F:serine-type endopeptidase activity"/>
    <property type="evidence" value="ECO:0007669"/>
    <property type="project" value="InterPro"/>
</dbReference>
<name>A0A0L0FKU5_9EUKA</name>
<evidence type="ECO:0000313" key="9">
    <source>
        <dbReference type="Proteomes" id="UP000054560"/>
    </source>
</evidence>
<keyword evidence="4" id="KW-0720">Serine protease</keyword>
<dbReference type="GO" id="GO:0006508">
    <property type="term" value="P:proteolysis"/>
    <property type="evidence" value="ECO:0007669"/>
    <property type="project" value="UniProtKB-KW"/>
</dbReference>
<dbReference type="PANTHER" id="PTHR43806:SF11">
    <property type="entry name" value="CEREVISIN-RELATED"/>
    <property type="match status" value="1"/>
</dbReference>
<dbReference type="InterPro" id="IPR015500">
    <property type="entry name" value="Peptidase_S8_subtilisin-rel"/>
</dbReference>
<dbReference type="Pfam" id="PF00082">
    <property type="entry name" value="Peptidase_S8"/>
    <property type="match status" value="1"/>
</dbReference>
<dbReference type="GO" id="GO:0005615">
    <property type="term" value="C:extracellular space"/>
    <property type="evidence" value="ECO:0007669"/>
    <property type="project" value="TreeGrafter"/>
</dbReference>
<feature type="chain" id="PRO_5005538157" description="Peptidase S8/S53 domain-containing protein" evidence="6">
    <location>
        <begin position="20"/>
        <end position="390"/>
    </location>
</feature>
<dbReference type="Gene3D" id="3.40.50.200">
    <property type="entry name" value="Peptidase S8/S53 domain"/>
    <property type="match status" value="1"/>
</dbReference>
<organism evidence="8 9">
    <name type="scientific">Sphaeroforma arctica JP610</name>
    <dbReference type="NCBI Taxonomy" id="667725"/>
    <lineage>
        <taxon>Eukaryota</taxon>
        <taxon>Ichthyosporea</taxon>
        <taxon>Ichthyophonida</taxon>
        <taxon>Sphaeroforma</taxon>
    </lineage>
</organism>
<dbReference type="InterPro" id="IPR000209">
    <property type="entry name" value="Peptidase_S8/S53_dom"/>
</dbReference>
<keyword evidence="6" id="KW-0732">Signal</keyword>
<evidence type="ECO:0000313" key="8">
    <source>
        <dbReference type="EMBL" id="KNC77412.1"/>
    </source>
</evidence>
<dbReference type="PROSITE" id="PS00137">
    <property type="entry name" value="SUBTILASE_HIS"/>
    <property type="match status" value="1"/>
</dbReference>
<dbReference type="RefSeq" id="XP_014151314.1">
    <property type="nucleotide sequence ID" value="XM_014295839.1"/>
</dbReference>
<comment type="caution">
    <text evidence="5">Lacks conserved residue(s) required for the propagation of feature annotation.</text>
</comment>
<dbReference type="AlphaFoldDB" id="A0A0L0FKU5"/>
<dbReference type="InterPro" id="IPR036852">
    <property type="entry name" value="Peptidase_S8/S53_dom_sf"/>
</dbReference>